<dbReference type="EMBL" id="JAIWYP010000012">
    <property type="protein sequence ID" value="KAH3729873.1"/>
    <property type="molecule type" value="Genomic_DNA"/>
</dbReference>
<organism evidence="2 3">
    <name type="scientific">Dreissena polymorpha</name>
    <name type="common">Zebra mussel</name>
    <name type="synonym">Mytilus polymorpha</name>
    <dbReference type="NCBI Taxonomy" id="45954"/>
    <lineage>
        <taxon>Eukaryota</taxon>
        <taxon>Metazoa</taxon>
        <taxon>Spiralia</taxon>
        <taxon>Lophotrochozoa</taxon>
        <taxon>Mollusca</taxon>
        <taxon>Bivalvia</taxon>
        <taxon>Autobranchia</taxon>
        <taxon>Heteroconchia</taxon>
        <taxon>Euheterodonta</taxon>
        <taxon>Imparidentia</taxon>
        <taxon>Neoheterodontei</taxon>
        <taxon>Myida</taxon>
        <taxon>Dreissenoidea</taxon>
        <taxon>Dreissenidae</taxon>
        <taxon>Dreissena</taxon>
    </lineage>
</organism>
<gene>
    <name evidence="2" type="ORF">DPMN_055851</name>
</gene>
<proteinExistence type="predicted"/>
<dbReference type="Proteomes" id="UP000828390">
    <property type="component" value="Unassembled WGS sequence"/>
</dbReference>
<evidence type="ECO:0000256" key="1">
    <source>
        <dbReference type="SAM" id="MobiDB-lite"/>
    </source>
</evidence>
<feature type="region of interest" description="Disordered" evidence="1">
    <location>
        <begin position="37"/>
        <end position="82"/>
    </location>
</feature>
<accession>A0A9D4CQN8</accession>
<name>A0A9D4CQN8_DREPO</name>
<dbReference type="AlphaFoldDB" id="A0A9D4CQN8"/>
<comment type="caution">
    <text evidence="2">The sequence shown here is derived from an EMBL/GenBank/DDBJ whole genome shotgun (WGS) entry which is preliminary data.</text>
</comment>
<feature type="compositionally biased region" description="Polar residues" evidence="1">
    <location>
        <begin position="66"/>
        <end position="79"/>
    </location>
</feature>
<protein>
    <submittedName>
        <fullName evidence="2">Uncharacterized protein</fullName>
    </submittedName>
</protein>
<sequence>MPTYTGAQPQPVTPTYTCVPPQSPFIFMPTYNTAPPQPQVTMVTPQSPVTPENNGAPPQSPVTMVAPNTSSSPLRTESYNYEGPLPPHAVPVRFVDMLNDMVEQVGVNHQYL</sequence>
<evidence type="ECO:0000313" key="2">
    <source>
        <dbReference type="EMBL" id="KAH3729873.1"/>
    </source>
</evidence>
<evidence type="ECO:0000313" key="3">
    <source>
        <dbReference type="Proteomes" id="UP000828390"/>
    </source>
</evidence>
<reference evidence="2" key="1">
    <citation type="journal article" date="2019" name="bioRxiv">
        <title>The Genome of the Zebra Mussel, Dreissena polymorpha: A Resource for Invasive Species Research.</title>
        <authorList>
            <person name="McCartney M.A."/>
            <person name="Auch B."/>
            <person name="Kono T."/>
            <person name="Mallez S."/>
            <person name="Zhang Y."/>
            <person name="Obille A."/>
            <person name="Becker A."/>
            <person name="Abrahante J.E."/>
            <person name="Garbe J."/>
            <person name="Badalamenti J.P."/>
            <person name="Herman A."/>
            <person name="Mangelson H."/>
            <person name="Liachko I."/>
            <person name="Sullivan S."/>
            <person name="Sone E.D."/>
            <person name="Koren S."/>
            <person name="Silverstein K.A.T."/>
            <person name="Beckman K.B."/>
            <person name="Gohl D.M."/>
        </authorList>
    </citation>
    <scope>NUCLEOTIDE SEQUENCE</scope>
    <source>
        <strain evidence="2">Duluth1</strain>
        <tissue evidence="2">Whole animal</tissue>
    </source>
</reference>
<reference evidence="2" key="2">
    <citation type="submission" date="2020-11" db="EMBL/GenBank/DDBJ databases">
        <authorList>
            <person name="McCartney M.A."/>
            <person name="Auch B."/>
            <person name="Kono T."/>
            <person name="Mallez S."/>
            <person name="Becker A."/>
            <person name="Gohl D.M."/>
            <person name="Silverstein K.A.T."/>
            <person name="Koren S."/>
            <person name="Bechman K.B."/>
            <person name="Herman A."/>
            <person name="Abrahante J.E."/>
            <person name="Garbe J."/>
        </authorList>
    </citation>
    <scope>NUCLEOTIDE SEQUENCE</scope>
    <source>
        <strain evidence="2">Duluth1</strain>
        <tissue evidence="2">Whole animal</tissue>
    </source>
</reference>
<feature type="compositionally biased region" description="Low complexity" evidence="1">
    <location>
        <begin position="39"/>
        <end position="51"/>
    </location>
</feature>
<keyword evidence="3" id="KW-1185">Reference proteome</keyword>